<name>A0A8H7WC71_9HELO</name>
<keyword evidence="3" id="KW-1185">Reference proteome</keyword>
<evidence type="ECO:0000313" key="3">
    <source>
        <dbReference type="Proteomes" id="UP000664132"/>
    </source>
</evidence>
<dbReference type="EMBL" id="JAFJYH010000054">
    <property type="protein sequence ID" value="KAG4422130.1"/>
    <property type="molecule type" value="Genomic_DNA"/>
</dbReference>
<dbReference type="Proteomes" id="UP000664132">
    <property type="component" value="Unassembled WGS sequence"/>
</dbReference>
<feature type="region of interest" description="Disordered" evidence="1">
    <location>
        <begin position="128"/>
        <end position="254"/>
    </location>
</feature>
<evidence type="ECO:0000256" key="1">
    <source>
        <dbReference type="SAM" id="MobiDB-lite"/>
    </source>
</evidence>
<accession>A0A8H7WC71</accession>
<organism evidence="2 3">
    <name type="scientific">Cadophora malorum</name>
    <dbReference type="NCBI Taxonomy" id="108018"/>
    <lineage>
        <taxon>Eukaryota</taxon>
        <taxon>Fungi</taxon>
        <taxon>Dikarya</taxon>
        <taxon>Ascomycota</taxon>
        <taxon>Pezizomycotina</taxon>
        <taxon>Leotiomycetes</taxon>
        <taxon>Helotiales</taxon>
        <taxon>Ploettnerulaceae</taxon>
        <taxon>Cadophora</taxon>
    </lineage>
</organism>
<proteinExistence type="predicted"/>
<reference evidence="2" key="1">
    <citation type="submission" date="2021-02" db="EMBL/GenBank/DDBJ databases">
        <title>Genome sequence Cadophora malorum strain M34.</title>
        <authorList>
            <person name="Stefanovic E."/>
            <person name="Vu D."/>
            <person name="Scully C."/>
            <person name="Dijksterhuis J."/>
            <person name="Roader J."/>
            <person name="Houbraken J."/>
        </authorList>
    </citation>
    <scope>NUCLEOTIDE SEQUENCE</scope>
    <source>
        <strain evidence="2">M34</strain>
    </source>
</reference>
<dbReference type="AlphaFoldDB" id="A0A8H7WC71"/>
<evidence type="ECO:0000313" key="2">
    <source>
        <dbReference type="EMBL" id="KAG4422130.1"/>
    </source>
</evidence>
<comment type="caution">
    <text evidence="2">The sequence shown here is derived from an EMBL/GenBank/DDBJ whole genome shotgun (WGS) entry which is preliminary data.</text>
</comment>
<feature type="compositionally biased region" description="Basic and acidic residues" evidence="1">
    <location>
        <begin position="150"/>
        <end position="167"/>
    </location>
</feature>
<gene>
    <name evidence="2" type="ORF">IFR04_004757</name>
</gene>
<sequence length="302" mass="34369">MLIICRLEIEQYASHHSEIWHIGEAADRRIVDERIREIVAEPLRDIDLVKRSKYKLSREYRAMISPTHIPKHGWVELDVNKVPMEHWPVLLHLYKDRYVPRTAEQRLSSFDLDKYIAAQPLKEEVEGVATNDDEETVDTQPSMANKGKGKMIDKGKGKEKVVDKEERDQVEDSSLGGGAMSGFEEDTDAQPSVARRWKGGEKEVDESLYEGMAPSDIREDVDPGESTLKKWKGKGKQVQEPVAGDATPADVEDAIDSHSTLVDEERWKERKGPFLQGMIPRDIKEKLKRLAAEMPSRVETKA</sequence>
<protein>
    <submittedName>
        <fullName evidence="2">Uncharacterized protein</fullName>
    </submittedName>
</protein>